<proteinExistence type="predicted"/>
<organism evidence="1 2">
    <name type="scientific">Prauserella flavalba</name>
    <dbReference type="NCBI Taxonomy" id="1477506"/>
    <lineage>
        <taxon>Bacteria</taxon>
        <taxon>Bacillati</taxon>
        <taxon>Actinomycetota</taxon>
        <taxon>Actinomycetes</taxon>
        <taxon>Pseudonocardiales</taxon>
        <taxon>Pseudonocardiaceae</taxon>
        <taxon>Prauserella</taxon>
    </lineage>
</organism>
<dbReference type="OrthoDB" id="3633028at2"/>
<dbReference type="RefSeq" id="WP_110339213.1">
    <property type="nucleotide sequence ID" value="NZ_JBHVKT010000032.1"/>
</dbReference>
<keyword evidence="2" id="KW-1185">Reference proteome</keyword>
<reference evidence="1 2" key="1">
    <citation type="submission" date="2016-07" db="EMBL/GenBank/DDBJ databases">
        <title>Draft genome sequence of Prauserella sp. YIM 121212, isolated from alkaline soil.</title>
        <authorList>
            <person name="Ruckert C."/>
            <person name="Albersmeier A."/>
            <person name="Jiang C.-L."/>
            <person name="Jiang Y."/>
            <person name="Kalinowski J."/>
            <person name="Schneider O."/>
            <person name="Winkler A."/>
            <person name="Zotchev S.B."/>
        </authorList>
    </citation>
    <scope>NUCLEOTIDE SEQUENCE [LARGE SCALE GENOMIC DNA]</scope>
    <source>
        <strain evidence="1 2">YIM 121212</strain>
    </source>
</reference>
<evidence type="ECO:0000313" key="1">
    <source>
        <dbReference type="EMBL" id="PXY29556.1"/>
    </source>
</evidence>
<comment type="caution">
    <text evidence="1">The sequence shown here is derived from an EMBL/GenBank/DDBJ whole genome shotgun (WGS) entry which is preliminary data.</text>
</comment>
<dbReference type="Proteomes" id="UP000247892">
    <property type="component" value="Unassembled WGS sequence"/>
</dbReference>
<protein>
    <submittedName>
        <fullName evidence="1">Uncharacterized protein</fullName>
    </submittedName>
</protein>
<dbReference type="EMBL" id="MASU01000008">
    <property type="protein sequence ID" value="PXY29556.1"/>
    <property type="molecule type" value="Genomic_DNA"/>
</dbReference>
<sequence length="97" mass="10541">MFGSALARPLRALDTALGTGRAAIEALPRIASLLGDLRETGKQLERLSVFAAQELPEIVYQLEAVRAQLTAIERRLTAADERTVTPESPRTGSRRPS</sequence>
<evidence type="ECO:0000313" key="2">
    <source>
        <dbReference type="Proteomes" id="UP000247892"/>
    </source>
</evidence>
<accession>A0A318M638</accession>
<dbReference type="AlphaFoldDB" id="A0A318M638"/>
<gene>
    <name evidence="1" type="ORF">BA062_20395</name>
</gene>
<name>A0A318M638_9PSEU</name>